<dbReference type="Proteomes" id="UP000488299">
    <property type="component" value="Unassembled WGS sequence"/>
</dbReference>
<name>A0A7J5U6M7_9BACT</name>
<comment type="caution">
    <text evidence="1">The sequence shown here is derived from an EMBL/GenBank/DDBJ whole genome shotgun (WGS) entry which is preliminary data.</text>
</comment>
<evidence type="ECO:0000313" key="2">
    <source>
        <dbReference type="Proteomes" id="UP000488299"/>
    </source>
</evidence>
<protein>
    <submittedName>
        <fullName evidence="1">Uncharacterized protein</fullName>
    </submittedName>
</protein>
<organism evidence="1 2">
    <name type="scientific">Rudanella paleaurantiibacter</name>
    <dbReference type="NCBI Taxonomy" id="2614655"/>
    <lineage>
        <taxon>Bacteria</taxon>
        <taxon>Pseudomonadati</taxon>
        <taxon>Bacteroidota</taxon>
        <taxon>Cytophagia</taxon>
        <taxon>Cytophagales</taxon>
        <taxon>Cytophagaceae</taxon>
        <taxon>Rudanella</taxon>
    </lineage>
</organism>
<gene>
    <name evidence="1" type="ORF">F5984_02960</name>
</gene>
<keyword evidence="2" id="KW-1185">Reference proteome</keyword>
<evidence type="ECO:0000313" key="1">
    <source>
        <dbReference type="EMBL" id="KAB7733311.1"/>
    </source>
</evidence>
<sequence length="178" mass="18827">MLGIGLPALAQTVEYTIRYNLSLSRYEVYARSNATATQFNWGSSQVSIVTPASLTNVPFAVNSVAAGGWSDNSQIYDVFGSDFHGVGSTGLKVDLVANQETLLFHFTLPGGVCVPGIRLFVNGVDPSSSVPELKGGDFANTMYSANDILGSNNLYIQNYANTGTVCTACNLVAPTLSK</sequence>
<reference evidence="1 2" key="1">
    <citation type="submission" date="2019-10" db="EMBL/GenBank/DDBJ databases">
        <title>Rudanella paleaurantiibacter sp. nov., isolated from sludge.</title>
        <authorList>
            <person name="Xu S.Q."/>
        </authorList>
    </citation>
    <scope>NUCLEOTIDE SEQUENCE [LARGE SCALE GENOMIC DNA]</scope>
    <source>
        <strain evidence="1 2">HX-22-17</strain>
    </source>
</reference>
<proteinExistence type="predicted"/>
<dbReference type="AlphaFoldDB" id="A0A7J5U6M7"/>
<accession>A0A7J5U6M7</accession>
<dbReference type="EMBL" id="WELI01000001">
    <property type="protein sequence ID" value="KAB7733311.1"/>
    <property type="molecule type" value="Genomic_DNA"/>
</dbReference>